<gene>
    <name evidence="2" type="ORF">FGADI_12582</name>
</gene>
<evidence type="ECO:0000313" key="2">
    <source>
        <dbReference type="EMBL" id="KAF4944598.1"/>
    </source>
</evidence>
<reference evidence="2" key="1">
    <citation type="journal article" date="2020" name="BMC Genomics">
        <title>Correction to: Identification and distribution of gene clusters required for synthesis of sphingolipid metabolism inhibitors in diverse species of the filamentous fungus Fusarium.</title>
        <authorList>
            <person name="Kim H.S."/>
            <person name="Lohmar J.M."/>
            <person name="Busman M."/>
            <person name="Brown D.W."/>
            <person name="Naumann T.A."/>
            <person name="Divon H.H."/>
            <person name="Lysoe E."/>
            <person name="Uhlig S."/>
            <person name="Proctor R.H."/>
        </authorList>
    </citation>
    <scope>NUCLEOTIDE SEQUENCE</scope>
    <source>
        <strain evidence="2">NRRL 45417</strain>
    </source>
</reference>
<evidence type="ECO:0000313" key="3">
    <source>
        <dbReference type="Proteomes" id="UP000604273"/>
    </source>
</evidence>
<feature type="compositionally biased region" description="Polar residues" evidence="1">
    <location>
        <begin position="204"/>
        <end position="218"/>
    </location>
</feature>
<dbReference type="OrthoDB" id="5085532at2759"/>
<feature type="region of interest" description="Disordered" evidence="1">
    <location>
        <begin position="195"/>
        <end position="218"/>
    </location>
</feature>
<comment type="caution">
    <text evidence="2">The sequence shown here is derived from an EMBL/GenBank/DDBJ whole genome shotgun (WGS) entry which is preliminary data.</text>
</comment>
<feature type="compositionally biased region" description="Basic residues" evidence="1">
    <location>
        <begin position="72"/>
        <end position="98"/>
    </location>
</feature>
<accession>A0A8H4WN57</accession>
<protein>
    <submittedName>
        <fullName evidence="2">Uncharacterized protein</fullName>
    </submittedName>
</protein>
<organism evidence="2 3">
    <name type="scientific">Fusarium gaditjirri</name>
    <dbReference type="NCBI Taxonomy" id="282569"/>
    <lineage>
        <taxon>Eukaryota</taxon>
        <taxon>Fungi</taxon>
        <taxon>Dikarya</taxon>
        <taxon>Ascomycota</taxon>
        <taxon>Pezizomycotina</taxon>
        <taxon>Sordariomycetes</taxon>
        <taxon>Hypocreomycetidae</taxon>
        <taxon>Hypocreales</taxon>
        <taxon>Nectriaceae</taxon>
        <taxon>Fusarium</taxon>
        <taxon>Fusarium nisikadoi species complex</taxon>
    </lineage>
</organism>
<dbReference type="EMBL" id="JABFAI010000422">
    <property type="protein sequence ID" value="KAF4944598.1"/>
    <property type="molecule type" value="Genomic_DNA"/>
</dbReference>
<evidence type="ECO:0000256" key="1">
    <source>
        <dbReference type="SAM" id="MobiDB-lite"/>
    </source>
</evidence>
<keyword evidence="3" id="KW-1185">Reference proteome</keyword>
<dbReference type="AlphaFoldDB" id="A0A8H4WN57"/>
<reference evidence="2" key="2">
    <citation type="submission" date="2020-05" db="EMBL/GenBank/DDBJ databases">
        <authorList>
            <person name="Kim H.-S."/>
            <person name="Proctor R.H."/>
            <person name="Brown D.W."/>
        </authorList>
    </citation>
    <scope>NUCLEOTIDE SEQUENCE</scope>
    <source>
        <strain evidence="2">NRRL 45417</strain>
    </source>
</reference>
<feature type="region of interest" description="Disordered" evidence="1">
    <location>
        <begin position="1"/>
        <end position="107"/>
    </location>
</feature>
<proteinExistence type="predicted"/>
<dbReference type="Proteomes" id="UP000604273">
    <property type="component" value="Unassembled WGS sequence"/>
</dbReference>
<name>A0A8H4WN57_9HYPO</name>
<sequence>MTLALPVATNLLALPQVPEERAPGPASDIGPSPAVTEGTMPQPREPQPQEPQIDQDAALKGVPPEPSEAPKPKKPRAAAKSKPRGVTKRGPKPPKRISPHKEALQRDREGLLLMAQKRAEMDREAAEMVAAQGNGQIFPGLMPKAPIYGAPGQLHGQYPPTPAVSHPQAYPPLPLPHLRIPTQSRDGGIIQPLPVAQHPLAGPYQNTPVPQVQQNLYT</sequence>